<reference evidence="8" key="3">
    <citation type="submission" date="2025-09" db="UniProtKB">
        <authorList>
            <consortium name="Ensembl"/>
        </authorList>
    </citation>
    <scope>IDENTIFICATION</scope>
</reference>
<dbReference type="SMART" id="SM00409">
    <property type="entry name" value="IG"/>
    <property type="match status" value="1"/>
</dbReference>
<sequence>RNSLILFLNFCFIGISQTDSVSQSQRQMESAEGQVVTFDCKFTSVDSFPSLFWYRQYPDRRLQILLRATKAEKNPKAEKKFSASLDIIKRTVPLTIEGVSLQDEAVYYCALSGTVS</sequence>
<dbReference type="InterPro" id="IPR013106">
    <property type="entry name" value="Ig_V-set"/>
</dbReference>
<dbReference type="InterPro" id="IPR036179">
    <property type="entry name" value="Ig-like_dom_sf"/>
</dbReference>
<name>A0A670JBM7_PODMU</name>
<evidence type="ECO:0000313" key="8">
    <source>
        <dbReference type="Ensembl" id="ENSPMRP00000021686.1"/>
    </source>
</evidence>
<dbReference type="SUPFAM" id="SSF48726">
    <property type="entry name" value="Immunoglobulin"/>
    <property type="match status" value="1"/>
</dbReference>
<evidence type="ECO:0000256" key="1">
    <source>
        <dbReference type="ARBA" id="ARBA00022729"/>
    </source>
</evidence>
<evidence type="ECO:0000256" key="6">
    <source>
        <dbReference type="SAM" id="SignalP"/>
    </source>
</evidence>
<dbReference type="InterPro" id="IPR051287">
    <property type="entry name" value="TCR_variable_region"/>
</dbReference>
<evidence type="ECO:0000259" key="7">
    <source>
        <dbReference type="PROSITE" id="PS50835"/>
    </source>
</evidence>
<evidence type="ECO:0000256" key="2">
    <source>
        <dbReference type="ARBA" id="ARBA00023130"/>
    </source>
</evidence>
<feature type="domain" description="Ig-like" evidence="7">
    <location>
        <begin position="19"/>
        <end position="116"/>
    </location>
</feature>
<keyword evidence="2" id="KW-1064">Adaptive immunity</keyword>
<dbReference type="GO" id="GO:0042101">
    <property type="term" value="C:T cell receptor complex"/>
    <property type="evidence" value="ECO:0007669"/>
    <property type="project" value="UniProtKB-KW"/>
</dbReference>
<dbReference type="InterPro" id="IPR013783">
    <property type="entry name" value="Ig-like_fold"/>
</dbReference>
<dbReference type="GO" id="GO:0002250">
    <property type="term" value="P:adaptive immune response"/>
    <property type="evidence" value="ECO:0007669"/>
    <property type="project" value="UniProtKB-KW"/>
</dbReference>
<keyword evidence="5" id="KW-1279">T cell receptor</keyword>
<keyword evidence="9" id="KW-1185">Reference proteome</keyword>
<evidence type="ECO:0000313" key="9">
    <source>
        <dbReference type="Proteomes" id="UP000472272"/>
    </source>
</evidence>
<dbReference type="PANTHER" id="PTHR19367:SF18">
    <property type="entry name" value="T CELL RECEPTOR ALPHA VARIABLE 16"/>
    <property type="match status" value="1"/>
</dbReference>
<keyword evidence="1 6" id="KW-0732">Signal</keyword>
<feature type="chain" id="PRO_5025379497" description="Ig-like domain-containing protein" evidence="6">
    <location>
        <begin position="19"/>
        <end position="116"/>
    </location>
</feature>
<feature type="signal peptide" evidence="6">
    <location>
        <begin position="1"/>
        <end position="18"/>
    </location>
</feature>
<dbReference type="Ensembl" id="ENSPMRT00000023017.1">
    <property type="protein sequence ID" value="ENSPMRP00000021686.1"/>
    <property type="gene ID" value="ENSPMRG00000014081.1"/>
</dbReference>
<dbReference type="Pfam" id="PF07686">
    <property type="entry name" value="V-set"/>
    <property type="match status" value="1"/>
</dbReference>
<dbReference type="GeneTree" id="ENSGT01030000234557"/>
<dbReference type="PANTHER" id="PTHR19367">
    <property type="entry name" value="T-CELL RECEPTOR ALPHA CHAIN V REGION"/>
    <property type="match status" value="1"/>
</dbReference>
<keyword evidence="4" id="KW-0393">Immunoglobulin domain</keyword>
<dbReference type="OMA" id="QPPQHIL"/>
<dbReference type="AlphaFoldDB" id="A0A670JBM7"/>
<reference evidence="8" key="2">
    <citation type="submission" date="2025-08" db="UniProtKB">
        <authorList>
            <consortium name="Ensembl"/>
        </authorList>
    </citation>
    <scope>IDENTIFICATION</scope>
</reference>
<evidence type="ECO:0000256" key="5">
    <source>
        <dbReference type="ARBA" id="ARBA00043266"/>
    </source>
</evidence>
<dbReference type="SMART" id="SM00406">
    <property type="entry name" value="IGv"/>
    <property type="match status" value="1"/>
</dbReference>
<keyword evidence="5" id="KW-0391">Immunity</keyword>
<organism evidence="8 9">
    <name type="scientific">Podarcis muralis</name>
    <name type="common">Wall lizard</name>
    <name type="synonym">Lacerta muralis</name>
    <dbReference type="NCBI Taxonomy" id="64176"/>
    <lineage>
        <taxon>Eukaryota</taxon>
        <taxon>Metazoa</taxon>
        <taxon>Chordata</taxon>
        <taxon>Craniata</taxon>
        <taxon>Vertebrata</taxon>
        <taxon>Euteleostomi</taxon>
        <taxon>Lepidosauria</taxon>
        <taxon>Squamata</taxon>
        <taxon>Bifurcata</taxon>
        <taxon>Unidentata</taxon>
        <taxon>Episquamata</taxon>
        <taxon>Laterata</taxon>
        <taxon>Lacertibaenia</taxon>
        <taxon>Lacertidae</taxon>
        <taxon>Podarcis</taxon>
    </lineage>
</organism>
<accession>A0A670JBM7</accession>
<keyword evidence="3" id="KW-0675">Receptor</keyword>
<dbReference type="InterPro" id="IPR007110">
    <property type="entry name" value="Ig-like_dom"/>
</dbReference>
<evidence type="ECO:0000256" key="3">
    <source>
        <dbReference type="ARBA" id="ARBA00023170"/>
    </source>
</evidence>
<dbReference type="PROSITE" id="PS50835">
    <property type="entry name" value="IG_LIKE"/>
    <property type="match status" value="1"/>
</dbReference>
<proteinExistence type="predicted"/>
<reference evidence="8 9" key="1">
    <citation type="journal article" date="2019" name="Proc. Natl. Acad. Sci. U.S.A.">
        <title>Regulatory changes in pterin and carotenoid genes underlie balanced color polymorphisms in the wall lizard.</title>
        <authorList>
            <person name="Andrade P."/>
            <person name="Pinho C."/>
            <person name="Perez I de Lanuza G."/>
            <person name="Afonso S."/>
            <person name="Brejcha J."/>
            <person name="Rubin C.J."/>
            <person name="Wallerman O."/>
            <person name="Pereira P."/>
            <person name="Sabatino S.J."/>
            <person name="Bellati A."/>
            <person name="Pellitteri-Rosa D."/>
            <person name="Bosakova Z."/>
            <person name="Bunikis I."/>
            <person name="Carretero M.A."/>
            <person name="Feiner N."/>
            <person name="Marsik P."/>
            <person name="Pauperio F."/>
            <person name="Salvi D."/>
            <person name="Soler L."/>
            <person name="While G.M."/>
            <person name="Uller T."/>
            <person name="Font E."/>
            <person name="Andersson L."/>
            <person name="Carneiro M."/>
        </authorList>
    </citation>
    <scope>NUCLEOTIDE SEQUENCE</scope>
</reference>
<dbReference type="Gene3D" id="2.60.40.10">
    <property type="entry name" value="Immunoglobulins"/>
    <property type="match status" value="1"/>
</dbReference>
<protein>
    <recommendedName>
        <fullName evidence="7">Ig-like domain-containing protein</fullName>
    </recommendedName>
</protein>
<dbReference type="Proteomes" id="UP000472272">
    <property type="component" value="Chromosome 13"/>
</dbReference>
<evidence type="ECO:0000256" key="4">
    <source>
        <dbReference type="ARBA" id="ARBA00023319"/>
    </source>
</evidence>
<dbReference type="InterPro" id="IPR003599">
    <property type="entry name" value="Ig_sub"/>
</dbReference>